<keyword evidence="3" id="KW-1185">Reference proteome</keyword>
<sequence length="158" mass="17607">GGLQEASSLDARATSSGSSRCGGAAALLRAPHPISKGVPSHPMKEAHFSRLYPGSHSFGHDPKFMAIGEGRNIDRPINRELRFLAQLSLHHNALAQHLQYRGCRTDPSVDLPLHSPLTHEQDPEILKLLHLRQELPLQPEEDKPPFSGREPWPRTWRS</sequence>
<evidence type="ECO:0000256" key="1">
    <source>
        <dbReference type="SAM" id="MobiDB-lite"/>
    </source>
</evidence>
<evidence type="ECO:0000313" key="2">
    <source>
        <dbReference type="EMBL" id="MEQ2243855.1"/>
    </source>
</evidence>
<name>A0ABV0UF45_9TELE</name>
<comment type="caution">
    <text evidence="2">The sequence shown here is derived from an EMBL/GenBank/DDBJ whole genome shotgun (WGS) entry which is preliminary data.</text>
</comment>
<feature type="non-terminal residue" evidence="2">
    <location>
        <position position="1"/>
    </location>
</feature>
<feature type="region of interest" description="Disordered" evidence="1">
    <location>
        <begin position="136"/>
        <end position="158"/>
    </location>
</feature>
<feature type="compositionally biased region" description="Low complexity" evidence="1">
    <location>
        <begin position="11"/>
        <end position="22"/>
    </location>
</feature>
<dbReference type="EMBL" id="JAHRIQ010070341">
    <property type="protein sequence ID" value="MEQ2243855.1"/>
    <property type="molecule type" value="Genomic_DNA"/>
</dbReference>
<feature type="region of interest" description="Disordered" evidence="1">
    <location>
        <begin position="1"/>
        <end position="22"/>
    </location>
</feature>
<dbReference type="Proteomes" id="UP001482620">
    <property type="component" value="Unassembled WGS sequence"/>
</dbReference>
<gene>
    <name evidence="2" type="ORF">ILYODFUR_011108</name>
</gene>
<accession>A0ABV0UF45</accession>
<proteinExistence type="predicted"/>
<evidence type="ECO:0000313" key="3">
    <source>
        <dbReference type="Proteomes" id="UP001482620"/>
    </source>
</evidence>
<organism evidence="2 3">
    <name type="scientific">Ilyodon furcidens</name>
    <name type="common">goldbreast splitfin</name>
    <dbReference type="NCBI Taxonomy" id="33524"/>
    <lineage>
        <taxon>Eukaryota</taxon>
        <taxon>Metazoa</taxon>
        <taxon>Chordata</taxon>
        <taxon>Craniata</taxon>
        <taxon>Vertebrata</taxon>
        <taxon>Euteleostomi</taxon>
        <taxon>Actinopterygii</taxon>
        <taxon>Neopterygii</taxon>
        <taxon>Teleostei</taxon>
        <taxon>Neoteleostei</taxon>
        <taxon>Acanthomorphata</taxon>
        <taxon>Ovalentaria</taxon>
        <taxon>Atherinomorphae</taxon>
        <taxon>Cyprinodontiformes</taxon>
        <taxon>Goodeidae</taxon>
        <taxon>Ilyodon</taxon>
    </lineage>
</organism>
<protein>
    <submittedName>
        <fullName evidence="2">Uncharacterized protein</fullName>
    </submittedName>
</protein>
<reference evidence="2 3" key="1">
    <citation type="submission" date="2021-06" db="EMBL/GenBank/DDBJ databases">
        <authorList>
            <person name="Palmer J.M."/>
        </authorList>
    </citation>
    <scope>NUCLEOTIDE SEQUENCE [LARGE SCALE GENOMIC DNA]</scope>
    <source>
        <strain evidence="3">if_2019</strain>
        <tissue evidence="2">Muscle</tissue>
    </source>
</reference>